<dbReference type="PANTHER" id="PTHR30081:SF8">
    <property type="entry name" value="PROTEIN TRANSLOCASE SUBUNIT SECF"/>
    <property type="match status" value="1"/>
</dbReference>
<evidence type="ECO:0000256" key="9">
    <source>
        <dbReference type="HAMAP-Rule" id="MF_01464"/>
    </source>
</evidence>
<dbReference type="SUPFAM" id="SSF82866">
    <property type="entry name" value="Multidrug efflux transporter AcrB transmembrane domain"/>
    <property type="match status" value="1"/>
</dbReference>
<feature type="transmembrane region" description="Helical" evidence="9">
    <location>
        <begin position="128"/>
        <end position="147"/>
    </location>
</feature>
<comment type="caution">
    <text evidence="12">The sequence shown here is derived from an EMBL/GenBank/DDBJ whole genome shotgun (WGS) entry which is preliminary data.</text>
</comment>
<evidence type="ECO:0000256" key="4">
    <source>
        <dbReference type="ARBA" id="ARBA00022692"/>
    </source>
</evidence>
<comment type="similarity">
    <text evidence="9">Belongs to the SecD/SecF family. SecF subfamily.</text>
</comment>
<keyword evidence="5 9" id="KW-0653">Protein transport</keyword>
<keyword evidence="2 9" id="KW-0813">Transport</keyword>
<dbReference type="GO" id="GO:0005886">
    <property type="term" value="C:plasma membrane"/>
    <property type="evidence" value="ECO:0007669"/>
    <property type="project" value="UniProtKB-SubCell"/>
</dbReference>
<dbReference type="InterPro" id="IPR048634">
    <property type="entry name" value="SecD_SecF_C"/>
</dbReference>
<keyword evidence="3 9" id="KW-1003">Cell membrane</keyword>
<feature type="domain" description="Protein export membrane protein SecD/SecF C-terminal" evidence="11">
    <location>
        <begin position="102"/>
        <end position="276"/>
    </location>
</feature>
<feature type="transmembrane region" description="Helical" evidence="9">
    <location>
        <begin position="251"/>
        <end position="276"/>
    </location>
</feature>
<evidence type="ECO:0000256" key="3">
    <source>
        <dbReference type="ARBA" id="ARBA00022475"/>
    </source>
</evidence>
<dbReference type="InterPro" id="IPR022813">
    <property type="entry name" value="SecD/SecF_arch_bac"/>
</dbReference>
<name>A0A832ZHF7_9EURY</name>
<evidence type="ECO:0000259" key="11">
    <source>
        <dbReference type="Pfam" id="PF02355"/>
    </source>
</evidence>
<evidence type="ECO:0000256" key="6">
    <source>
        <dbReference type="ARBA" id="ARBA00022989"/>
    </source>
</evidence>
<feature type="region of interest" description="Disordered" evidence="10">
    <location>
        <begin position="281"/>
        <end position="300"/>
    </location>
</feature>
<dbReference type="GO" id="GO:0006605">
    <property type="term" value="P:protein targeting"/>
    <property type="evidence" value="ECO:0007669"/>
    <property type="project" value="UniProtKB-UniRule"/>
</dbReference>
<feature type="transmembrane region" description="Helical" evidence="9">
    <location>
        <begin position="18"/>
        <end position="36"/>
    </location>
</feature>
<feature type="transmembrane region" description="Helical" evidence="9">
    <location>
        <begin position="154"/>
        <end position="176"/>
    </location>
</feature>
<evidence type="ECO:0000256" key="5">
    <source>
        <dbReference type="ARBA" id="ARBA00022927"/>
    </source>
</evidence>
<keyword evidence="6 9" id="KW-1133">Transmembrane helix</keyword>
<comment type="subunit">
    <text evidence="9">Part of the protein translocation apparatus. Forms a complex with SecD.</text>
</comment>
<evidence type="ECO:0000256" key="2">
    <source>
        <dbReference type="ARBA" id="ARBA00022448"/>
    </source>
</evidence>
<protein>
    <recommendedName>
        <fullName evidence="9">Protein-export membrane protein SecF</fullName>
    </recommendedName>
</protein>
<organism evidence="12 13">
    <name type="scientific">Thermococcus paralvinellae</name>
    <dbReference type="NCBI Taxonomy" id="582419"/>
    <lineage>
        <taxon>Archaea</taxon>
        <taxon>Methanobacteriati</taxon>
        <taxon>Methanobacteriota</taxon>
        <taxon>Thermococci</taxon>
        <taxon>Thermococcales</taxon>
        <taxon>Thermococcaceae</taxon>
        <taxon>Thermococcus</taxon>
    </lineage>
</organism>
<feature type="transmembrane region" description="Helical" evidence="9">
    <location>
        <begin position="182"/>
        <end position="205"/>
    </location>
</feature>
<comment type="subcellular location">
    <subcellularLocation>
        <location evidence="1 9">Cell membrane</location>
        <topology evidence="1 9">Multi-pass membrane protein</topology>
    </subcellularLocation>
</comment>
<evidence type="ECO:0000256" key="7">
    <source>
        <dbReference type="ARBA" id="ARBA00023010"/>
    </source>
</evidence>
<dbReference type="PANTHER" id="PTHR30081">
    <property type="entry name" value="PROTEIN-EXPORT MEMBRANE PROTEIN SEC"/>
    <property type="match status" value="1"/>
</dbReference>
<dbReference type="EMBL" id="DQUR01000215">
    <property type="protein sequence ID" value="HIP89532.1"/>
    <property type="molecule type" value="Genomic_DNA"/>
</dbReference>
<reference evidence="12" key="1">
    <citation type="journal article" date="2020" name="ISME J.">
        <title>Gammaproteobacteria mediating utilization of methyl-, sulfur- and petroleum organic compounds in deep ocean hydrothermal plumes.</title>
        <authorList>
            <person name="Zhou Z."/>
            <person name="Liu Y."/>
            <person name="Pan J."/>
            <person name="Cron B.R."/>
            <person name="Toner B.M."/>
            <person name="Anantharaman K."/>
            <person name="Breier J.A."/>
            <person name="Dick G.J."/>
            <person name="Li M."/>
        </authorList>
    </citation>
    <scope>NUCLEOTIDE SEQUENCE</scope>
    <source>
        <strain evidence="12">SZUA-1476</strain>
    </source>
</reference>
<dbReference type="AlphaFoldDB" id="A0A832ZHF7"/>
<keyword evidence="8 9" id="KW-0472">Membrane</keyword>
<accession>A0A832ZHF7</accession>
<dbReference type="Pfam" id="PF02355">
    <property type="entry name" value="SecD_SecF_C"/>
    <property type="match status" value="1"/>
</dbReference>
<dbReference type="Gene3D" id="1.20.1640.10">
    <property type="entry name" value="Multidrug efflux transporter AcrB transmembrane domain"/>
    <property type="match status" value="1"/>
</dbReference>
<evidence type="ECO:0000256" key="1">
    <source>
        <dbReference type="ARBA" id="ARBA00004651"/>
    </source>
</evidence>
<keyword evidence="4 9" id="KW-0812">Transmembrane</keyword>
<dbReference type="GO" id="GO:0065002">
    <property type="term" value="P:intracellular protein transmembrane transport"/>
    <property type="evidence" value="ECO:0007669"/>
    <property type="project" value="UniProtKB-UniRule"/>
</dbReference>
<dbReference type="Proteomes" id="UP000653692">
    <property type="component" value="Unassembled WGS sequence"/>
</dbReference>
<evidence type="ECO:0000313" key="12">
    <source>
        <dbReference type="EMBL" id="HIP89532.1"/>
    </source>
</evidence>
<keyword evidence="7 9" id="KW-0811">Translocation</keyword>
<comment type="function">
    <text evidence="9">Involved in protein export.</text>
</comment>
<sequence length="300" mass="33099">MIKDKLRKLTEIETKKMIIYPLAVFFVSLLILAVRFPQLGIDLKGGVVVTAYGVDANPDEIARYISQQLNVNVKVEKFTGIGSGINVYAPADVDPEKIREVLEQLFPNAKYAISEVQPTFGAMARRQGIKAIFLAFLGMAIVVFLFFRVPVPSFTVIFSAFSDMVIALALMGIFGIELSQATIAALLMLIGYSVDSNILLTTRLLKRKEDTVEEAYFSAVSTGFTMSTTTLGALASLWLFSTAKVIDEIAIVLIFGLLADFMNTWILNAGVLRWVIAKKEEKEKGRSLSKAPKKKKGGRR</sequence>
<evidence type="ECO:0000256" key="8">
    <source>
        <dbReference type="ARBA" id="ARBA00023136"/>
    </source>
</evidence>
<gene>
    <name evidence="9" type="primary">secF</name>
    <name evidence="12" type="ORF">EYH24_06345</name>
</gene>
<dbReference type="NCBIfam" id="NF006356">
    <property type="entry name" value="PRK08578.1-4"/>
    <property type="match status" value="1"/>
</dbReference>
<feature type="transmembrane region" description="Helical" evidence="9">
    <location>
        <begin position="217"/>
        <end position="239"/>
    </location>
</feature>
<proteinExistence type="inferred from homology"/>
<feature type="compositionally biased region" description="Basic residues" evidence="10">
    <location>
        <begin position="291"/>
        <end position="300"/>
    </location>
</feature>
<dbReference type="InterPro" id="IPR024921">
    <property type="entry name" value="SecF_arc"/>
</dbReference>
<evidence type="ECO:0000313" key="13">
    <source>
        <dbReference type="Proteomes" id="UP000653692"/>
    </source>
</evidence>
<evidence type="ECO:0000256" key="10">
    <source>
        <dbReference type="SAM" id="MobiDB-lite"/>
    </source>
</evidence>
<dbReference type="HAMAP" id="MF_01464_A">
    <property type="entry name" value="SecF_A"/>
    <property type="match status" value="1"/>
</dbReference>